<dbReference type="EMBL" id="KQ980636">
    <property type="protein sequence ID" value="KYN14935.1"/>
    <property type="molecule type" value="Genomic_DNA"/>
</dbReference>
<reference evidence="2 3" key="1">
    <citation type="submission" date="2015-09" db="EMBL/GenBank/DDBJ databases">
        <title>Trachymyrmex cornetzi WGS genome.</title>
        <authorList>
            <person name="Nygaard S."/>
            <person name="Hu H."/>
            <person name="Boomsma J."/>
            <person name="Zhang G."/>
        </authorList>
    </citation>
    <scope>NUCLEOTIDE SEQUENCE [LARGE SCALE GENOMIC DNA]</scope>
    <source>
        <strain evidence="2">Tcor2-1</strain>
        <tissue evidence="2">Whole body</tissue>
    </source>
</reference>
<keyword evidence="3" id="KW-1185">Reference proteome</keyword>
<accession>A0A151J0A3</accession>
<dbReference type="Proteomes" id="UP000078492">
    <property type="component" value="Unassembled WGS sequence"/>
</dbReference>
<evidence type="ECO:0000256" key="1">
    <source>
        <dbReference type="SAM" id="Coils"/>
    </source>
</evidence>
<organism evidence="2 3">
    <name type="scientific">Trachymyrmex cornetzi</name>
    <dbReference type="NCBI Taxonomy" id="471704"/>
    <lineage>
        <taxon>Eukaryota</taxon>
        <taxon>Metazoa</taxon>
        <taxon>Ecdysozoa</taxon>
        <taxon>Arthropoda</taxon>
        <taxon>Hexapoda</taxon>
        <taxon>Insecta</taxon>
        <taxon>Pterygota</taxon>
        <taxon>Neoptera</taxon>
        <taxon>Endopterygota</taxon>
        <taxon>Hymenoptera</taxon>
        <taxon>Apocrita</taxon>
        <taxon>Aculeata</taxon>
        <taxon>Formicoidea</taxon>
        <taxon>Formicidae</taxon>
        <taxon>Myrmicinae</taxon>
        <taxon>Trachymyrmex</taxon>
    </lineage>
</organism>
<evidence type="ECO:0000313" key="3">
    <source>
        <dbReference type="Proteomes" id="UP000078492"/>
    </source>
</evidence>
<proteinExistence type="predicted"/>
<gene>
    <name evidence="2" type="ORF">ALC57_12831</name>
</gene>
<dbReference type="AlphaFoldDB" id="A0A151J0A3"/>
<feature type="coiled-coil region" evidence="1">
    <location>
        <begin position="1"/>
        <end position="183"/>
    </location>
</feature>
<name>A0A151J0A3_9HYME</name>
<sequence length="187" mass="22096">MQEALMEQNKWQEEVNNVERKFHSQKNELVSAHAKEKTLFIEEQQRLESKFKSLQLQLNTLEQDKNNITEMIAQKDTLVSKLQNEISMYKNEIEEIMTRNNKMTAERTTSLKTQNMLENELRIKTEKIQDLEMTLHSLKLRETGFINDVNRIETHLSSEIDYSKNIENKLSNAQKDLQLAQKQNAEI</sequence>
<keyword evidence="1" id="KW-0175">Coiled coil</keyword>
<dbReference type="STRING" id="471704.A0A151J0A3"/>
<protein>
    <submittedName>
        <fullName evidence="2">Uncharacterized protein</fullName>
    </submittedName>
</protein>
<evidence type="ECO:0000313" key="2">
    <source>
        <dbReference type="EMBL" id="KYN14935.1"/>
    </source>
</evidence>